<dbReference type="CDD" id="cd09726">
    <property type="entry name" value="RAMP_I_III"/>
    <property type="match status" value="1"/>
</dbReference>
<reference evidence="3 4" key="1">
    <citation type="submission" date="2020-10" db="EMBL/GenBank/DDBJ databases">
        <title>Genomic Encyclopedia of Type Strains, Phase IV (KMG-IV): sequencing the most valuable type-strain genomes for metagenomic binning, comparative biology and taxonomic classification.</title>
        <authorList>
            <person name="Goeker M."/>
        </authorList>
    </citation>
    <scope>NUCLEOTIDE SEQUENCE [LARGE SCALE GENOMIC DNA]</scope>
    <source>
        <strain evidence="3 4">DSM 4194</strain>
    </source>
</reference>
<dbReference type="InterPro" id="IPR005537">
    <property type="entry name" value="RAMP_III_fam"/>
</dbReference>
<evidence type="ECO:0000256" key="1">
    <source>
        <dbReference type="ARBA" id="ARBA00023118"/>
    </source>
</evidence>
<name>A0ABR9H7I3_9BACT</name>
<protein>
    <submittedName>
        <fullName evidence="3">CRISPR/Cas system CSM-associated protein Csm3 (Group 7 of RAMP superfamily)</fullName>
    </submittedName>
</protein>
<evidence type="ECO:0000313" key="4">
    <source>
        <dbReference type="Proteomes" id="UP000639010"/>
    </source>
</evidence>
<keyword evidence="4" id="KW-1185">Reference proteome</keyword>
<keyword evidence="1" id="KW-0051">Antiviral defense</keyword>
<evidence type="ECO:0000313" key="3">
    <source>
        <dbReference type="EMBL" id="MBE1426635.1"/>
    </source>
</evidence>
<proteinExistence type="predicted"/>
<organism evidence="3 4">
    <name type="scientific">Desulfomicrobium macestii</name>
    <dbReference type="NCBI Taxonomy" id="90731"/>
    <lineage>
        <taxon>Bacteria</taxon>
        <taxon>Pseudomonadati</taxon>
        <taxon>Thermodesulfobacteriota</taxon>
        <taxon>Desulfovibrionia</taxon>
        <taxon>Desulfovibrionales</taxon>
        <taxon>Desulfomicrobiaceae</taxon>
        <taxon>Desulfomicrobium</taxon>
    </lineage>
</organism>
<dbReference type="Pfam" id="PF03787">
    <property type="entry name" value="RAMPs"/>
    <property type="match status" value="2"/>
</dbReference>
<dbReference type="Proteomes" id="UP000639010">
    <property type="component" value="Unassembled WGS sequence"/>
</dbReference>
<evidence type="ECO:0000259" key="2">
    <source>
        <dbReference type="Pfam" id="PF03787"/>
    </source>
</evidence>
<dbReference type="InterPro" id="IPR052216">
    <property type="entry name" value="CRISPR_Csm3_endoribonuclease"/>
</dbReference>
<dbReference type="PANTHER" id="PTHR35579">
    <property type="entry name" value="CRISPR SYSTEM CMS ENDORIBONUCLEASE CSM3"/>
    <property type="match status" value="1"/>
</dbReference>
<dbReference type="RefSeq" id="WP_192624562.1">
    <property type="nucleotide sequence ID" value="NZ_JADBGG010000030.1"/>
</dbReference>
<accession>A0ABR9H7I3</accession>
<dbReference type="EMBL" id="JADBGG010000030">
    <property type="protein sequence ID" value="MBE1426635.1"/>
    <property type="molecule type" value="Genomic_DNA"/>
</dbReference>
<gene>
    <name evidence="3" type="ORF">H4684_003301</name>
</gene>
<sequence>MNTIYKITAKINFPEGVAPGAGAVSNRQIVSKNGRDEFILRGTALAGALRSAYRNSVGTNKADRWFGSALDEFRENESFIQISDTVLDCKTVNERTHNMINRHTGVVAKGALFSLEATPPGASAFLSITLKSGAGSREEYIEFINDLARIFGAELLVGGNSNRGIGRMRVDGGLYLRAFDLDDIEAVAAWMDAEYEERKSGVRLQGDKVAVPEEASLLSVNLELGVPRGEDLLVGDGQDTDYALKPQKVYFADGSDHWRIPGSSLRGIVRSWMSRLAAREGMNIRDSYDQWSRQSQGDHKADDAGWGFVDPLDREDYQEDPSLLEDPILDLFGSMYKKGRLHITDSFSSANTADDDVQDRMHVAIDRFSGGANEGALFSNQVLVSGTLKFPVKISVANPTKTEAKLLAKTLRAIHLGILLIGSSKSGGRLEIKSITVTGKHGEELESLCKEIM</sequence>
<comment type="caution">
    <text evidence="3">The sequence shown here is derived from an EMBL/GenBank/DDBJ whole genome shotgun (WGS) entry which is preliminary data.</text>
</comment>
<feature type="domain" description="CRISPR type III-associated protein" evidence="2">
    <location>
        <begin position="23"/>
        <end position="169"/>
    </location>
</feature>
<feature type="domain" description="CRISPR type III-associated protein" evidence="2">
    <location>
        <begin position="253"/>
        <end position="429"/>
    </location>
</feature>
<dbReference type="PANTHER" id="PTHR35579:SF6">
    <property type="entry name" value="DUF324 DOMAIN-CONTAINING PROTEIN"/>
    <property type="match status" value="1"/>
</dbReference>